<comment type="caution">
    <text evidence="2">The sequence shown here is derived from an EMBL/GenBank/DDBJ whole genome shotgun (WGS) entry which is preliminary data.</text>
</comment>
<accession>A0AAN8BE50</accession>
<gene>
    <name evidence="2" type="ORF">CesoFtcFv8_021384</name>
</gene>
<protein>
    <submittedName>
        <fullName evidence="2">Uncharacterized protein</fullName>
    </submittedName>
</protein>
<sequence length="76" mass="7860">MTVSRTPAAAGRMQLTVLVGAVCSPTSNVTRSRLYAAAASDPLASAGEEQSLNTSEEDIVGGEGESMHFLCTAEEK</sequence>
<dbReference type="EMBL" id="JAULUE010002062">
    <property type="protein sequence ID" value="KAK5882840.1"/>
    <property type="molecule type" value="Genomic_DNA"/>
</dbReference>
<reference evidence="2 3" key="1">
    <citation type="journal article" date="2023" name="Mol. Biol. Evol.">
        <title>Genomics of Secondarily Temperate Adaptation in the Only Non-Antarctic Icefish.</title>
        <authorList>
            <person name="Rivera-Colon A.G."/>
            <person name="Rayamajhi N."/>
            <person name="Minhas B.F."/>
            <person name="Madrigal G."/>
            <person name="Bilyk K.T."/>
            <person name="Yoon V."/>
            <person name="Hune M."/>
            <person name="Gregory S."/>
            <person name="Cheng C.H.C."/>
            <person name="Catchen J.M."/>
        </authorList>
    </citation>
    <scope>NUCLEOTIDE SEQUENCE [LARGE SCALE GENOMIC DNA]</scope>
    <source>
        <strain evidence="2">JC2023a</strain>
    </source>
</reference>
<keyword evidence="3" id="KW-1185">Reference proteome</keyword>
<evidence type="ECO:0000313" key="2">
    <source>
        <dbReference type="EMBL" id="KAK5882840.1"/>
    </source>
</evidence>
<dbReference type="AlphaFoldDB" id="A0AAN8BE50"/>
<evidence type="ECO:0000313" key="3">
    <source>
        <dbReference type="Proteomes" id="UP001335648"/>
    </source>
</evidence>
<name>A0AAN8BE50_9TELE</name>
<evidence type="ECO:0000256" key="1">
    <source>
        <dbReference type="SAM" id="MobiDB-lite"/>
    </source>
</evidence>
<organism evidence="2 3">
    <name type="scientific">Champsocephalus esox</name>
    <name type="common">pike icefish</name>
    <dbReference type="NCBI Taxonomy" id="159716"/>
    <lineage>
        <taxon>Eukaryota</taxon>
        <taxon>Metazoa</taxon>
        <taxon>Chordata</taxon>
        <taxon>Craniata</taxon>
        <taxon>Vertebrata</taxon>
        <taxon>Euteleostomi</taxon>
        <taxon>Actinopterygii</taxon>
        <taxon>Neopterygii</taxon>
        <taxon>Teleostei</taxon>
        <taxon>Neoteleostei</taxon>
        <taxon>Acanthomorphata</taxon>
        <taxon>Eupercaria</taxon>
        <taxon>Perciformes</taxon>
        <taxon>Notothenioidei</taxon>
        <taxon>Channichthyidae</taxon>
        <taxon>Champsocephalus</taxon>
    </lineage>
</organism>
<proteinExistence type="predicted"/>
<feature type="region of interest" description="Disordered" evidence="1">
    <location>
        <begin position="43"/>
        <end position="76"/>
    </location>
</feature>
<dbReference type="Proteomes" id="UP001335648">
    <property type="component" value="Unassembled WGS sequence"/>
</dbReference>